<keyword evidence="2" id="KW-1185">Reference proteome</keyword>
<gene>
    <name evidence="1" type="ORF">ACFFK0_12620</name>
</gene>
<dbReference type="EMBL" id="JBHLWN010000048">
    <property type="protein sequence ID" value="MFC0213284.1"/>
    <property type="molecule type" value="Genomic_DNA"/>
</dbReference>
<accession>A0ABV6DKV6</accession>
<proteinExistence type="predicted"/>
<evidence type="ECO:0000313" key="1">
    <source>
        <dbReference type="EMBL" id="MFC0213284.1"/>
    </source>
</evidence>
<sequence length="53" mass="6508">MDHLNNTNIRALTERVQKLYKKHVELTKRVALSKRELQQTLELIQQRRNRMYT</sequence>
<protein>
    <submittedName>
        <fullName evidence="1">Uncharacterized protein</fullName>
    </submittedName>
</protein>
<comment type="caution">
    <text evidence="1">The sequence shown here is derived from an EMBL/GenBank/DDBJ whole genome shotgun (WGS) entry which is preliminary data.</text>
</comment>
<dbReference type="Proteomes" id="UP001589776">
    <property type="component" value="Unassembled WGS sequence"/>
</dbReference>
<reference evidence="1 2" key="1">
    <citation type="submission" date="2024-09" db="EMBL/GenBank/DDBJ databases">
        <authorList>
            <person name="Sun Q."/>
            <person name="Mori K."/>
        </authorList>
    </citation>
    <scope>NUCLEOTIDE SEQUENCE [LARGE SCALE GENOMIC DNA]</scope>
    <source>
        <strain evidence="1 2">CCM 7759</strain>
    </source>
</reference>
<name>A0ABV6DKV6_9BACL</name>
<organism evidence="1 2">
    <name type="scientific">Paenibacillus chartarius</name>
    <dbReference type="NCBI Taxonomy" id="747481"/>
    <lineage>
        <taxon>Bacteria</taxon>
        <taxon>Bacillati</taxon>
        <taxon>Bacillota</taxon>
        <taxon>Bacilli</taxon>
        <taxon>Bacillales</taxon>
        <taxon>Paenibacillaceae</taxon>
        <taxon>Paenibacillus</taxon>
    </lineage>
</organism>
<dbReference type="RefSeq" id="WP_377470575.1">
    <property type="nucleotide sequence ID" value="NZ_JBHLWN010000048.1"/>
</dbReference>
<evidence type="ECO:0000313" key="2">
    <source>
        <dbReference type="Proteomes" id="UP001589776"/>
    </source>
</evidence>